<evidence type="ECO:0000256" key="6">
    <source>
        <dbReference type="RuleBase" id="RU280813"/>
    </source>
</evidence>
<evidence type="ECO:0000256" key="4">
    <source>
        <dbReference type="ARBA" id="ARBA00022989"/>
    </source>
</evidence>
<accession>A0A8R1UY47</accession>
<feature type="transmembrane region" description="Helical" evidence="6">
    <location>
        <begin position="124"/>
        <end position="145"/>
    </location>
</feature>
<keyword evidence="5 6" id="KW-0472">Membrane</keyword>
<organism evidence="7 8">
    <name type="scientific">Pristionchus pacificus</name>
    <name type="common">Parasitic nematode worm</name>
    <dbReference type="NCBI Taxonomy" id="54126"/>
    <lineage>
        <taxon>Eukaryota</taxon>
        <taxon>Metazoa</taxon>
        <taxon>Ecdysozoa</taxon>
        <taxon>Nematoda</taxon>
        <taxon>Chromadorea</taxon>
        <taxon>Rhabditida</taxon>
        <taxon>Rhabditina</taxon>
        <taxon>Diplogasteromorpha</taxon>
        <taxon>Diplogasteroidea</taxon>
        <taxon>Neodiplogasteridae</taxon>
        <taxon>Pristionchus</taxon>
    </lineage>
</organism>
<reference evidence="7" key="2">
    <citation type="submission" date="2022-06" db="UniProtKB">
        <authorList>
            <consortium name="EnsemblMetazoa"/>
        </authorList>
    </citation>
    <scope>IDENTIFICATION</scope>
    <source>
        <strain evidence="7">PS312</strain>
    </source>
</reference>
<dbReference type="OrthoDB" id="5892599at2759"/>
<dbReference type="PANTHER" id="PTHR31552">
    <property type="entry name" value="SERPENTINE RECEPTOR CLASS GAMMA"/>
    <property type="match status" value="1"/>
</dbReference>
<gene>
    <name evidence="7" type="primary">WBGene00279439</name>
</gene>
<comment type="subcellular location">
    <subcellularLocation>
        <location evidence="1">Membrane</location>
        <topology evidence="1">Multi-pass membrane protein</topology>
    </subcellularLocation>
</comment>
<dbReference type="GO" id="GO:0004888">
    <property type="term" value="F:transmembrane signaling receptor activity"/>
    <property type="evidence" value="ECO:0007669"/>
    <property type="project" value="InterPro"/>
</dbReference>
<feature type="transmembrane region" description="Helical" evidence="6">
    <location>
        <begin position="179"/>
        <end position="197"/>
    </location>
</feature>
<evidence type="ECO:0000313" key="8">
    <source>
        <dbReference type="Proteomes" id="UP000005239"/>
    </source>
</evidence>
<dbReference type="Pfam" id="PF02118">
    <property type="entry name" value="Srg"/>
    <property type="match status" value="1"/>
</dbReference>
<dbReference type="Proteomes" id="UP000005239">
    <property type="component" value="Unassembled WGS sequence"/>
</dbReference>
<accession>A0A2A6CPZ8</accession>
<protein>
    <recommendedName>
        <fullName evidence="6">Serpentine receptor class gamma</fullName>
    </recommendedName>
</protein>
<dbReference type="Gene3D" id="1.20.1070.10">
    <property type="entry name" value="Rhodopsin 7-helix transmembrane proteins"/>
    <property type="match status" value="1"/>
</dbReference>
<dbReference type="SUPFAM" id="SSF81321">
    <property type="entry name" value="Family A G protein-coupled receptor-like"/>
    <property type="match status" value="1"/>
</dbReference>
<evidence type="ECO:0000313" key="7">
    <source>
        <dbReference type="EnsemblMetazoa" id="PPA41070.1"/>
    </source>
</evidence>
<dbReference type="InterPro" id="IPR000609">
    <property type="entry name" value="7TM_GPCR_serpentine_rcpt_Srg"/>
</dbReference>
<dbReference type="PANTHER" id="PTHR31552:SF8">
    <property type="entry name" value="SERPENTINE RECEPTOR CLASS GAMMA"/>
    <property type="match status" value="1"/>
</dbReference>
<feature type="transmembrane region" description="Helical" evidence="6">
    <location>
        <begin position="72"/>
        <end position="92"/>
    </location>
</feature>
<evidence type="ECO:0000256" key="1">
    <source>
        <dbReference type="ARBA" id="ARBA00004141"/>
    </source>
</evidence>
<sequence length="313" mass="35501">MGTNLIYLVYGVAGAAVYALTVVSMCKTRAKLSATFVTLFLLTAATNLFTYVNTWMALRLQTESWFFGYYEFINRVVVISYVHQFLVGLLYYSQNLNAFLMTLDRFFAIAGFLWKEIWNRHYKMFALAIHAVCIPIHYCTGGFLYQNRENSFVYNPVTNAYTLQFKGTSSTISSLSTQVAFGSVLLMFCLIFNIISFHRLRQTQISGKNVKIVERSMFAISICIFITQAMNILILIAMFYFILISSNMEAYKLLIAIMPFLSDLFSIGPGVYTIVVPGPIRRQCFSLLLPCCKAQAKDSSNIHVISVHTAHTL</sequence>
<evidence type="ECO:0000256" key="5">
    <source>
        <dbReference type="ARBA" id="ARBA00023136"/>
    </source>
</evidence>
<name>A0A2A6CPZ8_PRIPA</name>
<dbReference type="AlphaFoldDB" id="A0A2A6CPZ8"/>
<dbReference type="EnsemblMetazoa" id="PPA41070.1">
    <property type="protein sequence ID" value="PPA41070.1"/>
    <property type="gene ID" value="WBGene00279439"/>
</dbReference>
<feature type="transmembrane region" description="Helical" evidence="6">
    <location>
        <begin position="218"/>
        <end position="244"/>
    </location>
</feature>
<comment type="similarity">
    <text evidence="2 6">Belongs to the nematode receptor-like protein srg family.</text>
</comment>
<feature type="transmembrane region" description="Helical" evidence="6">
    <location>
        <begin position="250"/>
        <end position="275"/>
    </location>
</feature>
<reference evidence="8" key="1">
    <citation type="journal article" date="2008" name="Nat. Genet.">
        <title>The Pristionchus pacificus genome provides a unique perspective on nematode lifestyle and parasitism.</title>
        <authorList>
            <person name="Dieterich C."/>
            <person name="Clifton S.W."/>
            <person name="Schuster L.N."/>
            <person name="Chinwalla A."/>
            <person name="Delehaunty K."/>
            <person name="Dinkelacker I."/>
            <person name="Fulton L."/>
            <person name="Fulton R."/>
            <person name="Godfrey J."/>
            <person name="Minx P."/>
            <person name="Mitreva M."/>
            <person name="Roeseler W."/>
            <person name="Tian H."/>
            <person name="Witte H."/>
            <person name="Yang S.P."/>
            <person name="Wilson R.K."/>
            <person name="Sommer R.J."/>
        </authorList>
    </citation>
    <scope>NUCLEOTIDE SEQUENCE [LARGE SCALE GENOMIC DNA]</scope>
    <source>
        <strain evidence="8">PS312</strain>
    </source>
</reference>
<evidence type="ECO:0000256" key="2">
    <source>
        <dbReference type="ARBA" id="ARBA00005692"/>
    </source>
</evidence>
<feature type="transmembrane region" description="Helical" evidence="6">
    <location>
        <begin position="32"/>
        <end position="52"/>
    </location>
</feature>
<evidence type="ECO:0000256" key="3">
    <source>
        <dbReference type="ARBA" id="ARBA00022692"/>
    </source>
</evidence>
<dbReference type="GO" id="GO:0016020">
    <property type="term" value="C:membrane"/>
    <property type="evidence" value="ECO:0007669"/>
    <property type="project" value="UniProtKB-SubCell"/>
</dbReference>
<keyword evidence="8" id="KW-1185">Reference proteome</keyword>
<dbReference type="GO" id="GO:0007606">
    <property type="term" value="P:sensory perception of chemical stimulus"/>
    <property type="evidence" value="ECO:0007669"/>
    <property type="project" value="UniProtKB-UniRule"/>
</dbReference>
<keyword evidence="3 6" id="KW-0812">Transmembrane</keyword>
<keyword evidence="4 6" id="KW-1133">Transmembrane helix</keyword>
<proteinExistence type="inferred from homology"/>
<feature type="transmembrane region" description="Helical" evidence="6">
    <location>
        <begin position="6"/>
        <end position="25"/>
    </location>
</feature>